<name>A0A2P2Q9I8_RHIMU</name>
<proteinExistence type="predicted"/>
<dbReference type="EMBL" id="GGEC01083151">
    <property type="protein sequence ID" value="MBX63635.1"/>
    <property type="molecule type" value="Transcribed_RNA"/>
</dbReference>
<evidence type="ECO:0000313" key="1">
    <source>
        <dbReference type="EMBL" id="MBX63635.1"/>
    </source>
</evidence>
<organism evidence="1">
    <name type="scientific">Rhizophora mucronata</name>
    <name type="common">Asiatic mangrove</name>
    <dbReference type="NCBI Taxonomy" id="61149"/>
    <lineage>
        <taxon>Eukaryota</taxon>
        <taxon>Viridiplantae</taxon>
        <taxon>Streptophyta</taxon>
        <taxon>Embryophyta</taxon>
        <taxon>Tracheophyta</taxon>
        <taxon>Spermatophyta</taxon>
        <taxon>Magnoliopsida</taxon>
        <taxon>eudicotyledons</taxon>
        <taxon>Gunneridae</taxon>
        <taxon>Pentapetalae</taxon>
        <taxon>rosids</taxon>
        <taxon>fabids</taxon>
        <taxon>Malpighiales</taxon>
        <taxon>Rhizophoraceae</taxon>
        <taxon>Rhizophora</taxon>
    </lineage>
</organism>
<dbReference type="AlphaFoldDB" id="A0A2P2Q9I8"/>
<accession>A0A2P2Q9I8</accession>
<sequence>MTIKFSTEDRISPSEKV</sequence>
<protein>
    <submittedName>
        <fullName evidence="1">Uncharacterized protein</fullName>
    </submittedName>
</protein>
<reference evidence="1" key="1">
    <citation type="submission" date="2018-02" db="EMBL/GenBank/DDBJ databases">
        <title>Rhizophora mucronata_Transcriptome.</title>
        <authorList>
            <person name="Meera S.P."/>
            <person name="Sreeshan A."/>
            <person name="Augustine A."/>
        </authorList>
    </citation>
    <scope>NUCLEOTIDE SEQUENCE</scope>
    <source>
        <tissue evidence="1">Leaf</tissue>
    </source>
</reference>